<evidence type="ECO:0000313" key="2">
    <source>
        <dbReference type="EMBL" id="KAJ6675762.1"/>
    </source>
</evidence>
<dbReference type="PANTHER" id="PTHR34052:SF1">
    <property type="entry name" value="OS06G0216700 PROTEIN"/>
    <property type="match status" value="1"/>
</dbReference>
<evidence type="ECO:0000256" key="1">
    <source>
        <dbReference type="SAM" id="SignalP"/>
    </source>
</evidence>
<dbReference type="EMBL" id="JAPFFL010000016">
    <property type="protein sequence ID" value="KAJ6675762.1"/>
    <property type="molecule type" value="Genomic_DNA"/>
</dbReference>
<dbReference type="InterPro" id="IPR008972">
    <property type="entry name" value="Cupredoxin"/>
</dbReference>
<feature type="signal peptide" evidence="1">
    <location>
        <begin position="1"/>
        <end position="24"/>
    </location>
</feature>
<keyword evidence="1" id="KW-0732">Signal</keyword>
<evidence type="ECO:0000313" key="3">
    <source>
        <dbReference type="Proteomes" id="UP001151529"/>
    </source>
</evidence>
<accession>A0A9Q0NTS5</accession>
<dbReference type="OrthoDB" id="1839683at2759"/>
<sequence>MSFGNTTQGLILFLLATSLLAVGATRTIVVGGSENWKLGIDYSVWANQNKPFYFNDTLGEGFAYVLNKWRPHYFVSGEDNGTQCYPGTMKFFAAPTPARH</sequence>
<dbReference type="PANTHER" id="PTHR34052">
    <property type="entry name" value="GLYCINE-RICH PROTEIN-LIKE"/>
    <property type="match status" value="1"/>
</dbReference>
<keyword evidence="3" id="KW-1185">Reference proteome</keyword>
<gene>
    <name evidence="2" type="ORF">OIU85_011874</name>
</gene>
<dbReference type="AlphaFoldDB" id="A0A9Q0NTS5"/>
<reference evidence="2" key="2">
    <citation type="journal article" date="2023" name="Int. J. Mol. Sci.">
        <title>De Novo Assembly and Annotation of 11 Diverse Shrub Willow (Salix) Genomes Reveals Novel Gene Organization in Sex-Linked Regions.</title>
        <authorList>
            <person name="Hyden B."/>
            <person name="Feng K."/>
            <person name="Yates T.B."/>
            <person name="Jawdy S."/>
            <person name="Cereghino C."/>
            <person name="Smart L.B."/>
            <person name="Muchero W."/>
        </authorList>
    </citation>
    <scope>NUCLEOTIDE SEQUENCE [LARGE SCALE GENOMIC DNA]</scope>
    <source>
        <tissue evidence="2">Shoot tip</tissue>
    </source>
</reference>
<comment type="caution">
    <text evidence="2">The sequence shown here is derived from an EMBL/GenBank/DDBJ whole genome shotgun (WGS) entry which is preliminary data.</text>
</comment>
<feature type="chain" id="PRO_5040507939" evidence="1">
    <location>
        <begin position="25"/>
        <end position="100"/>
    </location>
</feature>
<organism evidence="2 3">
    <name type="scientific">Salix viminalis</name>
    <name type="common">Common osier</name>
    <name type="synonym">Basket willow</name>
    <dbReference type="NCBI Taxonomy" id="40686"/>
    <lineage>
        <taxon>Eukaryota</taxon>
        <taxon>Viridiplantae</taxon>
        <taxon>Streptophyta</taxon>
        <taxon>Embryophyta</taxon>
        <taxon>Tracheophyta</taxon>
        <taxon>Spermatophyta</taxon>
        <taxon>Magnoliopsida</taxon>
        <taxon>eudicotyledons</taxon>
        <taxon>Gunneridae</taxon>
        <taxon>Pentapetalae</taxon>
        <taxon>rosids</taxon>
        <taxon>fabids</taxon>
        <taxon>Malpighiales</taxon>
        <taxon>Salicaceae</taxon>
        <taxon>Saliceae</taxon>
        <taxon>Salix</taxon>
    </lineage>
</organism>
<dbReference type="Proteomes" id="UP001151529">
    <property type="component" value="Chromosome 14"/>
</dbReference>
<dbReference type="SUPFAM" id="SSF49503">
    <property type="entry name" value="Cupredoxins"/>
    <property type="match status" value="1"/>
</dbReference>
<name>A0A9Q0NTS5_SALVM</name>
<protein>
    <submittedName>
        <fullName evidence="2">GLYCINE-RICH PROTEIN-LIKE</fullName>
    </submittedName>
</protein>
<proteinExistence type="predicted"/>
<reference evidence="2" key="1">
    <citation type="submission" date="2022-11" db="EMBL/GenBank/DDBJ databases">
        <authorList>
            <person name="Hyden B.L."/>
            <person name="Feng K."/>
            <person name="Yates T."/>
            <person name="Jawdy S."/>
            <person name="Smart L.B."/>
            <person name="Muchero W."/>
        </authorList>
    </citation>
    <scope>NUCLEOTIDE SEQUENCE</scope>
    <source>
        <tissue evidence="2">Shoot tip</tissue>
    </source>
</reference>